<feature type="coiled-coil region" evidence="1">
    <location>
        <begin position="151"/>
        <end position="178"/>
    </location>
</feature>
<name>A0A8H7ICC5_9AGAM</name>
<feature type="region of interest" description="Disordered" evidence="2">
    <location>
        <begin position="92"/>
        <end position="115"/>
    </location>
</feature>
<evidence type="ECO:0000256" key="2">
    <source>
        <dbReference type="SAM" id="MobiDB-lite"/>
    </source>
</evidence>
<dbReference type="AlphaFoldDB" id="A0A8H7ICC5"/>
<proteinExistence type="predicted"/>
<dbReference type="Proteomes" id="UP000614334">
    <property type="component" value="Unassembled WGS sequence"/>
</dbReference>
<dbReference type="PANTHER" id="PTHR40462">
    <property type="entry name" value="CHROMOSOME 1, WHOLE GENOME SHOTGUN SEQUENCE"/>
    <property type="match status" value="1"/>
</dbReference>
<gene>
    <name evidence="3" type="ORF">RHS01_04988</name>
</gene>
<sequence length="306" mass="34675">MAETTSTWGLGGLKDAFMGGNKENSTEEKNQAALNAALREETKLKEERGEATGGWRKMIAEYPYRPQRTPQLADMTKDKDDLDQEIKKLEQELAELRPTRPTIHGPKKPKSRTSLSKATKGFTFILVVPSEINLKYPHHDLIIAARFDGSQDARRAKITELETKIAELKKQEAEKQEGWKGKLKDIFDGEDEEGKERLKQEVNKEVSWRDKLGEQLFGAPKEEPKKEEFSLSGKLNELAGGGKKSEANEDKLDKLVDLYQEHVLKQGPQDNESAFEQAKDEQISDAIRTGFRMVTGKEIPLKDKEH</sequence>
<dbReference type="PANTHER" id="PTHR40462:SF1">
    <property type="entry name" value="EXPRESSED PROTEIN"/>
    <property type="match status" value="1"/>
</dbReference>
<feature type="compositionally biased region" description="Basic and acidic residues" evidence="2">
    <location>
        <begin position="220"/>
        <end position="229"/>
    </location>
</feature>
<protein>
    <submittedName>
        <fullName evidence="3">Uncharacterized protein</fullName>
    </submittedName>
</protein>
<evidence type="ECO:0000256" key="1">
    <source>
        <dbReference type="SAM" id="Coils"/>
    </source>
</evidence>
<comment type="caution">
    <text evidence="3">The sequence shown here is derived from an EMBL/GenBank/DDBJ whole genome shotgun (WGS) entry which is preliminary data.</text>
</comment>
<reference evidence="3" key="1">
    <citation type="submission" date="2020-09" db="EMBL/GenBank/DDBJ databases">
        <title>Comparative genome analyses of four rice-infecting Rhizoctonia solani isolates reveal extensive enrichment of homogalacturonan modification genes.</title>
        <authorList>
            <person name="Lee D.-Y."/>
            <person name="Jeon J."/>
            <person name="Kim K.-T."/>
            <person name="Cheong K."/>
            <person name="Song H."/>
            <person name="Choi G."/>
            <person name="Ko J."/>
            <person name="Opiyo S.O."/>
            <person name="Zuo S."/>
            <person name="Madhav S."/>
            <person name="Lee Y.-H."/>
            <person name="Wang G.-L."/>
        </authorList>
    </citation>
    <scope>NUCLEOTIDE SEQUENCE</scope>
    <source>
        <strain evidence="3">AG1-IA B2</strain>
    </source>
</reference>
<dbReference type="EMBL" id="JACYCF010000007">
    <property type="protein sequence ID" value="KAF8756133.1"/>
    <property type="molecule type" value="Genomic_DNA"/>
</dbReference>
<evidence type="ECO:0000313" key="3">
    <source>
        <dbReference type="EMBL" id="KAF8756133.1"/>
    </source>
</evidence>
<feature type="region of interest" description="Disordered" evidence="2">
    <location>
        <begin position="1"/>
        <end position="30"/>
    </location>
</feature>
<feature type="region of interest" description="Disordered" evidence="2">
    <location>
        <begin position="215"/>
        <end position="249"/>
    </location>
</feature>
<keyword evidence="1" id="KW-0175">Coiled coil</keyword>
<accession>A0A8H7ICC5</accession>
<evidence type="ECO:0000313" key="4">
    <source>
        <dbReference type="Proteomes" id="UP000614334"/>
    </source>
</evidence>
<organism evidence="3 4">
    <name type="scientific">Rhizoctonia solani</name>
    <dbReference type="NCBI Taxonomy" id="456999"/>
    <lineage>
        <taxon>Eukaryota</taxon>
        <taxon>Fungi</taxon>
        <taxon>Dikarya</taxon>
        <taxon>Basidiomycota</taxon>
        <taxon>Agaricomycotina</taxon>
        <taxon>Agaricomycetes</taxon>
        <taxon>Cantharellales</taxon>
        <taxon>Ceratobasidiaceae</taxon>
        <taxon>Rhizoctonia</taxon>
    </lineage>
</organism>